<proteinExistence type="inferred from homology"/>
<protein>
    <submittedName>
        <fullName evidence="7">LysR family transcriptional regulator</fullName>
    </submittedName>
</protein>
<dbReference type="Proteomes" id="UP001348817">
    <property type="component" value="Plasmid pFA6"/>
</dbReference>
<sequence>MDPRLLRFFVTVYEEKNISRAAQRCFVSQPSITNGIKQLEDIVGKTLFLRHKRGTDPTPEADMLYPKALGLLADLDKIGNLFQGKRERLPLTIGIMPDMPDREKADFYKKIYEAIPDVDLNLVGMEDKSDMRLLIREYKHEDEIFISVWEEDYVLCVPDNHPLATKPEVDIRDLDGYSFIECPPCEAHQQTMAVLSASGKGFDIVARAKMKSEVLALVLSGVGISFLPEYFARDKEGIVLRRVNGPGMSRNIGIAYKCENLNKPALRMVVEFFGKK</sequence>
<evidence type="ECO:0000256" key="2">
    <source>
        <dbReference type="ARBA" id="ARBA00023015"/>
    </source>
</evidence>
<dbReference type="GO" id="GO:0003677">
    <property type="term" value="F:DNA binding"/>
    <property type="evidence" value="ECO:0007669"/>
    <property type="project" value="UniProtKB-KW"/>
</dbReference>
<reference evidence="7 8" key="1">
    <citation type="submission" date="2021-12" db="EMBL/GenBank/DDBJ databases">
        <title>Genome sequencing of bacteria with rrn-lacking chromosome and rrn-plasmid.</title>
        <authorList>
            <person name="Anda M."/>
            <person name="Iwasaki W."/>
        </authorList>
    </citation>
    <scope>NUCLEOTIDE SEQUENCE [LARGE SCALE GENOMIC DNA]</scope>
    <source>
        <strain evidence="7 8">DSM 100852</strain>
        <plasmid evidence="7 8">pFA6</plasmid>
    </source>
</reference>
<dbReference type="InterPro" id="IPR005119">
    <property type="entry name" value="LysR_subst-bd"/>
</dbReference>
<dbReference type="InterPro" id="IPR036388">
    <property type="entry name" value="WH-like_DNA-bd_sf"/>
</dbReference>
<gene>
    <name evidence="7" type="ORF">FUAX_52490</name>
</gene>
<dbReference type="Pfam" id="PF03466">
    <property type="entry name" value="LysR_substrate"/>
    <property type="match status" value="1"/>
</dbReference>
<feature type="domain" description="HTH lysR-type" evidence="6">
    <location>
        <begin position="1"/>
        <end position="58"/>
    </location>
</feature>
<dbReference type="KEGG" id="fax:FUAX_52490"/>
<keyword evidence="2" id="KW-0805">Transcription regulation</keyword>
<evidence type="ECO:0000256" key="1">
    <source>
        <dbReference type="ARBA" id="ARBA00009437"/>
    </source>
</evidence>
<dbReference type="RefSeq" id="WP_338395959.1">
    <property type="nucleotide sequence ID" value="NZ_AP025320.1"/>
</dbReference>
<dbReference type="PANTHER" id="PTHR30346:SF26">
    <property type="entry name" value="HYDROGEN PEROXIDE-INDUCIBLE GENES ACTIVATOR"/>
    <property type="match status" value="1"/>
</dbReference>
<name>A0AAU9D618_9BACT</name>
<comment type="similarity">
    <text evidence="1">Belongs to the LysR transcriptional regulatory family.</text>
</comment>
<dbReference type="PROSITE" id="PS50931">
    <property type="entry name" value="HTH_LYSR"/>
    <property type="match status" value="1"/>
</dbReference>
<keyword evidence="3" id="KW-0238">DNA-binding</keyword>
<evidence type="ECO:0000256" key="5">
    <source>
        <dbReference type="ARBA" id="ARBA00023163"/>
    </source>
</evidence>
<dbReference type="AlphaFoldDB" id="A0AAU9D618"/>
<dbReference type="GO" id="GO:0032993">
    <property type="term" value="C:protein-DNA complex"/>
    <property type="evidence" value="ECO:0007669"/>
    <property type="project" value="TreeGrafter"/>
</dbReference>
<dbReference type="Pfam" id="PF00126">
    <property type="entry name" value="HTH_1"/>
    <property type="match status" value="1"/>
</dbReference>
<dbReference type="InterPro" id="IPR000847">
    <property type="entry name" value="LysR_HTH_N"/>
</dbReference>
<dbReference type="SUPFAM" id="SSF53850">
    <property type="entry name" value="Periplasmic binding protein-like II"/>
    <property type="match status" value="1"/>
</dbReference>
<evidence type="ECO:0000256" key="3">
    <source>
        <dbReference type="ARBA" id="ARBA00023125"/>
    </source>
</evidence>
<evidence type="ECO:0000313" key="8">
    <source>
        <dbReference type="Proteomes" id="UP001348817"/>
    </source>
</evidence>
<organism evidence="7 8">
    <name type="scientific">Fulvitalea axinellae</name>
    <dbReference type="NCBI Taxonomy" id="1182444"/>
    <lineage>
        <taxon>Bacteria</taxon>
        <taxon>Pseudomonadati</taxon>
        <taxon>Bacteroidota</taxon>
        <taxon>Cytophagia</taxon>
        <taxon>Cytophagales</taxon>
        <taxon>Persicobacteraceae</taxon>
        <taxon>Fulvitalea</taxon>
    </lineage>
</organism>
<keyword evidence="4" id="KW-0010">Activator</keyword>
<keyword evidence="5" id="KW-0804">Transcription</keyword>
<keyword evidence="8" id="KW-1185">Reference proteome</keyword>
<dbReference type="Gene3D" id="3.40.190.10">
    <property type="entry name" value="Periplasmic binding protein-like II"/>
    <property type="match status" value="2"/>
</dbReference>
<dbReference type="GO" id="GO:0003700">
    <property type="term" value="F:DNA-binding transcription factor activity"/>
    <property type="evidence" value="ECO:0007669"/>
    <property type="project" value="InterPro"/>
</dbReference>
<dbReference type="PRINTS" id="PR00039">
    <property type="entry name" value="HTHLYSR"/>
</dbReference>
<dbReference type="CDD" id="cd05466">
    <property type="entry name" value="PBP2_LTTR_substrate"/>
    <property type="match status" value="1"/>
</dbReference>
<evidence type="ECO:0000256" key="4">
    <source>
        <dbReference type="ARBA" id="ARBA00023159"/>
    </source>
</evidence>
<evidence type="ECO:0000259" key="6">
    <source>
        <dbReference type="PROSITE" id="PS50931"/>
    </source>
</evidence>
<geneLocation type="plasmid" evidence="7 8">
    <name>pFA6</name>
</geneLocation>
<dbReference type="SUPFAM" id="SSF46785">
    <property type="entry name" value="Winged helix' DNA-binding domain"/>
    <property type="match status" value="1"/>
</dbReference>
<dbReference type="InterPro" id="IPR036390">
    <property type="entry name" value="WH_DNA-bd_sf"/>
</dbReference>
<dbReference type="PANTHER" id="PTHR30346">
    <property type="entry name" value="TRANSCRIPTIONAL DUAL REGULATOR HCAR-RELATED"/>
    <property type="match status" value="1"/>
</dbReference>
<dbReference type="Gene3D" id="1.10.10.10">
    <property type="entry name" value="Winged helix-like DNA-binding domain superfamily/Winged helix DNA-binding domain"/>
    <property type="match status" value="1"/>
</dbReference>
<keyword evidence="7" id="KW-0614">Plasmid</keyword>
<dbReference type="EMBL" id="AP025320">
    <property type="protein sequence ID" value="BDD12817.1"/>
    <property type="molecule type" value="Genomic_DNA"/>
</dbReference>
<evidence type="ECO:0000313" key="7">
    <source>
        <dbReference type="EMBL" id="BDD12817.1"/>
    </source>
</evidence>
<accession>A0AAU9D618</accession>